<protein>
    <submittedName>
        <fullName evidence="1">Uncharacterized protein</fullName>
    </submittedName>
</protein>
<dbReference type="EMBL" id="CAUOFW020001659">
    <property type="protein sequence ID" value="CAK9147258.1"/>
    <property type="molecule type" value="Genomic_DNA"/>
</dbReference>
<evidence type="ECO:0000313" key="2">
    <source>
        <dbReference type="Proteomes" id="UP001642360"/>
    </source>
</evidence>
<accession>A0ABC8RQL3</accession>
<reference evidence="1 2" key="1">
    <citation type="submission" date="2024-02" db="EMBL/GenBank/DDBJ databases">
        <authorList>
            <person name="Vignale AGUSTIN F."/>
            <person name="Sosa J E."/>
            <person name="Modenutti C."/>
        </authorList>
    </citation>
    <scope>NUCLEOTIDE SEQUENCE [LARGE SCALE GENOMIC DNA]</scope>
</reference>
<comment type="caution">
    <text evidence="1">The sequence shown here is derived from an EMBL/GenBank/DDBJ whole genome shotgun (WGS) entry which is preliminary data.</text>
</comment>
<evidence type="ECO:0000313" key="1">
    <source>
        <dbReference type="EMBL" id="CAK9147258.1"/>
    </source>
</evidence>
<proteinExistence type="predicted"/>
<dbReference type="Proteomes" id="UP001642360">
    <property type="component" value="Unassembled WGS sequence"/>
</dbReference>
<sequence>MARGGEVLMGLFYEDVRETEGDTENGCFYQVQLWEEIMKGLCYSVSSFFVDEFIVDDCLDRDEIDCRDKSVSSFSVDEFIADGYLDRDEIDCRHKRFRRCHVDF</sequence>
<keyword evidence="2" id="KW-1185">Reference proteome</keyword>
<dbReference type="AlphaFoldDB" id="A0ABC8RQL3"/>
<name>A0ABC8RQL3_9AQUA</name>
<organism evidence="1 2">
    <name type="scientific">Ilex paraguariensis</name>
    <name type="common">yerba mate</name>
    <dbReference type="NCBI Taxonomy" id="185542"/>
    <lineage>
        <taxon>Eukaryota</taxon>
        <taxon>Viridiplantae</taxon>
        <taxon>Streptophyta</taxon>
        <taxon>Embryophyta</taxon>
        <taxon>Tracheophyta</taxon>
        <taxon>Spermatophyta</taxon>
        <taxon>Magnoliopsida</taxon>
        <taxon>eudicotyledons</taxon>
        <taxon>Gunneridae</taxon>
        <taxon>Pentapetalae</taxon>
        <taxon>asterids</taxon>
        <taxon>campanulids</taxon>
        <taxon>Aquifoliales</taxon>
        <taxon>Aquifoliaceae</taxon>
        <taxon>Ilex</taxon>
    </lineage>
</organism>
<gene>
    <name evidence="1" type="ORF">ILEXP_LOCUS15142</name>
</gene>